<dbReference type="EMBL" id="MN739352">
    <property type="protein sequence ID" value="QHT00132.1"/>
    <property type="molecule type" value="Genomic_DNA"/>
</dbReference>
<dbReference type="InterPro" id="IPR051251">
    <property type="entry name" value="STK_FNIP-Repeat"/>
</dbReference>
<dbReference type="Pfam" id="PF05725">
    <property type="entry name" value="FNIP"/>
    <property type="match status" value="2"/>
</dbReference>
<evidence type="ECO:0008006" key="2">
    <source>
        <dbReference type="Google" id="ProtNLM"/>
    </source>
</evidence>
<dbReference type="InterPro" id="IPR008615">
    <property type="entry name" value="FNIP"/>
</dbReference>
<name>A0A6C0C7S5_9ZZZZ</name>
<organism evidence="1">
    <name type="scientific">viral metagenome</name>
    <dbReference type="NCBI Taxonomy" id="1070528"/>
    <lineage>
        <taxon>unclassified sequences</taxon>
        <taxon>metagenomes</taxon>
        <taxon>organismal metagenomes</taxon>
    </lineage>
</organism>
<dbReference type="AlphaFoldDB" id="A0A6C0C7S5"/>
<dbReference type="PANTHER" id="PTHR32134">
    <property type="entry name" value="FNIP REPEAT-CONTAINING PROTEIN"/>
    <property type="match status" value="1"/>
</dbReference>
<proteinExistence type="predicted"/>
<sequence length="230" mass="26948">MILIIHSEMIKKYLSKKYSSETVLLNNDVVLKICEKLSSDKEKVLFLSTSVSMNKLKHQVKYVNKIHVYRIMNVSYFDNFEYVKISQYNDICPKNTRHVQFCVYSSFCRNKICFPEKMTHLTFDDNFDSPINFTIPSTVTHLTFGRKFNQKLKHMIPLSVSDLKFTRLSNKETGNILPESITHLTLGENFSEIVHGYELPSSIIEITFNGPWFYFYDISSNVKIVRKKIN</sequence>
<evidence type="ECO:0000313" key="1">
    <source>
        <dbReference type="EMBL" id="QHT00132.1"/>
    </source>
</evidence>
<reference evidence="1" key="1">
    <citation type="journal article" date="2020" name="Nature">
        <title>Giant virus diversity and host interactions through global metagenomics.</title>
        <authorList>
            <person name="Schulz F."/>
            <person name="Roux S."/>
            <person name="Paez-Espino D."/>
            <person name="Jungbluth S."/>
            <person name="Walsh D.A."/>
            <person name="Denef V.J."/>
            <person name="McMahon K.D."/>
            <person name="Konstantinidis K.T."/>
            <person name="Eloe-Fadrosh E.A."/>
            <person name="Kyrpides N.C."/>
            <person name="Woyke T."/>
        </authorList>
    </citation>
    <scope>NUCLEOTIDE SEQUENCE</scope>
    <source>
        <strain evidence="1">GVMAG-M-3300020192-26</strain>
    </source>
</reference>
<protein>
    <recommendedName>
        <fullName evidence="2">FNIP repeat-containing protein</fullName>
    </recommendedName>
</protein>
<dbReference type="PANTHER" id="PTHR32134:SF92">
    <property type="entry name" value="FNIP REPEAT-CONTAINING PROTEIN"/>
    <property type="match status" value="1"/>
</dbReference>
<accession>A0A6C0C7S5</accession>